<feature type="repeat" description="PPR" evidence="2">
    <location>
        <begin position="543"/>
        <end position="577"/>
    </location>
</feature>
<evidence type="ECO:0000313" key="5">
    <source>
        <dbReference type="Proteomes" id="UP000825729"/>
    </source>
</evidence>
<feature type="repeat" description="PPR" evidence="2">
    <location>
        <begin position="194"/>
        <end position="228"/>
    </location>
</feature>
<dbReference type="PANTHER" id="PTHR47913:SF1">
    <property type="entry name" value="OS01G0167750 PROTEIN"/>
    <property type="match status" value="1"/>
</dbReference>
<proteinExistence type="predicted"/>
<evidence type="ECO:0000313" key="4">
    <source>
        <dbReference type="EMBL" id="KAG9451706.1"/>
    </source>
</evidence>
<evidence type="ECO:0000256" key="2">
    <source>
        <dbReference type="PROSITE-ProRule" id="PRU00708"/>
    </source>
</evidence>
<feature type="region of interest" description="Disordered" evidence="3">
    <location>
        <begin position="340"/>
        <end position="364"/>
    </location>
</feature>
<dbReference type="Proteomes" id="UP000825729">
    <property type="component" value="Unassembled WGS sequence"/>
</dbReference>
<comment type="caution">
    <text evidence="4">The sequence shown here is derived from an EMBL/GenBank/DDBJ whole genome shotgun (WGS) entry which is preliminary data.</text>
</comment>
<dbReference type="Pfam" id="PF13041">
    <property type="entry name" value="PPR_2"/>
    <property type="match status" value="2"/>
</dbReference>
<gene>
    <name evidence="4" type="ORF">H6P81_004610</name>
</gene>
<dbReference type="PROSITE" id="PS51375">
    <property type="entry name" value="PPR"/>
    <property type="match status" value="4"/>
</dbReference>
<protein>
    <recommendedName>
        <fullName evidence="6">Pentatricopeptide repeat-containing protein</fullName>
    </recommendedName>
</protein>
<dbReference type="PROSITE" id="PS51257">
    <property type="entry name" value="PROKAR_LIPOPROTEIN"/>
    <property type="match status" value="1"/>
</dbReference>
<dbReference type="Gene3D" id="1.25.40.10">
    <property type="entry name" value="Tetratricopeptide repeat domain"/>
    <property type="match status" value="3"/>
</dbReference>
<accession>A0AAV7EV51</accession>
<name>A0AAV7EV51_ARIFI</name>
<dbReference type="EMBL" id="JAINDJ010000003">
    <property type="protein sequence ID" value="KAG9451706.1"/>
    <property type="molecule type" value="Genomic_DNA"/>
</dbReference>
<dbReference type="InterPro" id="IPR002885">
    <property type="entry name" value="PPR_rpt"/>
</dbReference>
<keyword evidence="5" id="KW-1185">Reference proteome</keyword>
<feature type="compositionally biased region" description="Acidic residues" evidence="3">
    <location>
        <begin position="343"/>
        <end position="355"/>
    </location>
</feature>
<dbReference type="InterPro" id="IPR044175">
    <property type="entry name" value="At5g66631-like"/>
</dbReference>
<feature type="repeat" description="PPR" evidence="2">
    <location>
        <begin position="578"/>
        <end position="612"/>
    </location>
</feature>
<dbReference type="InterPro" id="IPR011990">
    <property type="entry name" value="TPR-like_helical_dom_sf"/>
</dbReference>
<dbReference type="PANTHER" id="PTHR47913">
    <property type="entry name" value="OS01G0167750 PROTEIN"/>
    <property type="match status" value="1"/>
</dbReference>
<evidence type="ECO:0008006" key="6">
    <source>
        <dbReference type="Google" id="ProtNLM"/>
    </source>
</evidence>
<keyword evidence="1" id="KW-0677">Repeat</keyword>
<dbReference type="Pfam" id="PF01535">
    <property type="entry name" value="PPR"/>
    <property type="match status" value="1"/>
</dbReference>
<reference evidence="4 5" key="1">
    <citation type="submission" date="2021-07" db="EMBL/GenBank/DDBJ databases">
        <title>The Aristolochia fimbriata genome: insights into angiosperm evolution, floral development and chemical biosynthesis.</title>
        <authorList>
            <person name="Jiao Y."/>
        </authorList>
    </citation>
    <scope>NUCLEOTIDE SEQUENCE [LARGE SCALE GENOMIC DNA]</scope>
    <source>
        <strain evidence="4">IBCAS-2021</strain>
        <tissue evidence="4">Leaf</tissue>
    </source>
</reference>
<dbReference type="AlphaFoldDB" id="A0AAV7EV51"/>
<dbReference type="NCBIfam" id="TIGR00756">
    <property type="entry name" value="PPR"/>
    <property type="match status" value="1"/>
</dbReference>
<feature type="repeat" description="PPR" evidence="2">
    <location>
        <begin position="229"/>
        <end position="263"/>
    </location>
</feature>
<evidence type="ECO:0000256" key="1">
    <source>
        <dbReference type="ARBA" id="ARBA00022737"/>
    </source>
</evidence>
<sequence>MKNLPKNPNRFLYPPTTLAGCTISLNPKPTKKAADPKPKINQVSLYLHRARLIDAIRVHLRTNATHSLGRLLPLMDSFIATQAIRCAPSPDSALSFFHMLKKFTSSDTISRPQNNLLSQSTVHAMAKRLSLSGRLLDLHTLISAMNASQFPAVLPPSPMDLLRWYAASNDLDSATNVFSRICSEASSKNLRHPCTEAYNIMMNLYAKASHDKPAVTLFLTMIEEGANPNSRTYTIVIEHLVNKGKLDAAVEVFAKLPSMRIRRTSRQFLVLANALTAVHQYDAVKDLLFEMQSDGILLGRGLQSAIEELRSAGFVEETEKFVQEFEPDKRIESMFFSIHNSGDDDDDNDDDDGEGENDKNARGLKAQLKPWLDPSALASALSDWNPSEISVLENAKFVWTSRLVCKLLRSFNKPDSAWEFFCWVARQPGGFTHDIYTVSRMIVILARHGRTEFVDRLISKTKREGICLSFSTLRLVVDYYGLSKEADAAMKVFREMGSICGTVSKFYLRLLYSSLLRTLVKCKRNSEVVDFLDEMVLLGILPDIQTFCGLMQFFALEGDLRMVQHLFGMVRQSGIEPDAFMYQILIRAYCRKERAALALRIFEDMWTRGLKLDVVTKNLLVKSLWKEGRLREAASIEERCEEVKDGLPIAVPGHVWTDDNKLLLSRSSHWGEFFVQKSLEPGIGMLCAEAGDFACLTLLQGSLLRVAIGGNLLHK</sequence>
<evidence type="ECO:0000256" key="3">
    <source>
        <dbReference type="SAM" id="MobiDB-lite"/>
    </source>
</evidence>
<organism evidence="4 5">
    <name type="scientific">Aristolochia fimbriata</name>
    <name type="common">White veined hardy Dutchman's pipe vine</name>
    <dbReference type="NCBI Taxonomy" id="158543"/>
    <lineage>
        <taxon>Eukaryota</taxon>
        <taxon>Viridiplantae</taxon>
        <taxon>Streptophyta</taxon>
        <taxon>Embryophyta</taxon>
        <taxon>Tracheophyta</taxon>
        <taxon>Spermatophyta</taxon>
        <taxon>Magnoliopsida</taxon>
        <taxon>Magnoliidae</taxon>
        <taxon>Piperales</taxon>
        <taxon>Aristolochiaceae</taxon>
        <taxon>Aristolochia</taxon>
    </lineage>
</organism>